<feature type="domain" description="Tyrosine-protein phosphatase" evidence="5">
    <location>
        <begin position="7"/>
        <end position="168"/>
    </location>
</feature>
<dbReference type="PANTHER" id="PTHR10159:SF519">
    <property type="entry name" value="DUAL SPECIFICITY PROTEIN PHOSPHATASE MPK3"/>
    <property type="match status" value="1"/>
</dbReference>
<keyword evidence="3" id="KW-0378">Hydrolase</keyword>
<feature type="domain" description="Tyrosine specific protein phosphatases" evidence="6">
    <location>
        <begin position="78"/>
        <end position="146"/>
    </location>
</feature>
<accession>A0A6A6QIW4</accession>
<dbReference type="InterPro" id="IPR020422">
    <property type="entry name" value="TYR_PHOSPHATASE_DUAL_dom"/>
</dbReference>
<evidence type="ECO:0000256" key="3">
    <source>
        <dbReference type="ARBA" id="ARBA00022801"/>
    </source>
</evidence>
<dbReference type="Gene3D" id="3.90.190.10">
    <property type="entry name" value="Protein tyrosine phosphatase superfamily"/>
    <property type="match status" value="1"/>
</dbReference>
<dbReference type="GO" id="GO:0043409">
    <property type="term" value="P:negative regulation of MAPK cascade"/>
    <property type="evidence" value="ECO:0007669"/>
    <property type="project" value="TreeGrafter"/>
</dbReference>
<comment type="similarity">
    <text evidence="1">Belongs to the protein-tyrosine phosphatase family. Non-receptor class dual specificity subfamily.</text>
</comment>
<dbReference type="AlphaFoldDB" id="A0A6A6QIW4"/>
<dbReference type="CDD" id="cd14498">
    <property type="entry name" value="DSP"/>
    <property type="match status" value="1"/>
</dbReference>
<dbReference type="EMBL" id="MU004194">
    <property type="protein sequence ID" value="KAF2492029.1"/>
    <property type="molecule type" value="Genomic_DNA"/>
</dbReference>
<evidence type="ECO:0000313" key="7">
    <source>
        <dbReference type="EMBL" id="KAF2492029.1"/>
    </source>
</evidence>
<keyword evidence="8" id="KW-1185">Reference proteome</keyword>
<evidence type="ECO:0000259" key="5">
    <source>
        <dbReference type="PROSITE" id="PS50054"/>
    </source>
</evidence>
<dbReference type="PANTHER" id="PTHR10159">
    <property type="entry name" value="DUAL SPECIFICITY PROTEIN PHOSPHATASE"/>
    <property type="match status" value="1"/>
</dbReference>
<dbReference type="PROSITE" id="PS50054">
    <property type="entry name" value="TYR_PHOSPHATASE_DUAL"/>
    <property type="match status" value="1"/>
</dbReference>
<organism evidence="7 8">
    <name type="scientific">Lophium mytilinum</name>
    <dbReference type="NCBI Taxonomy" id="390894"/>
    <lineage>
        <taxon>Eukaryota</taxon>
        <taxon>Fungi</taxon>
        <taxon>Dikarya</taxon>
        <taxon>Ascomycota</taxon>
        <taxon>Pezizomycotina</taxon>
        <taxon>Dothideomycetes</taxon>
        <taxon>Pleosporomycetidae</taxon>
        <taxon>Mytilinidiales</taxon>
        <taxon>Mytilinidiaceae</taxon>
        <taxon>Lophium</taxon>
    </lineage>
</organism>
<dbReference type="InterPro" id="IPR000387">
    <property type="entry name" value="Tyr_Pase_dom"/>
</dbReference>
<dbReference type="SMART" id="SM00195">
    <property type="entry name" value="DSPc"/>
    <property type="match status" value="1"/>
</dbReference>
<dbReference type="GO" id="GO:0017017">
    <property type="term" value="F:MAP kinase tyrosine/serine/threonine phosphatase activity"/>
    <property type="evidence" value="ECO:0007669"/>
    <property type="project" value="TreeGrafter"/>
</dbReference>
<dbReference type="PROSITE" id="PS00383">
    <property type="entry name" value="TYR_PHOSPHATASE_1"/>
    <property type="match status" value="1"/>
</dbReference>
<dbReference type="PROSITE" id="PS50056">
    <property type="entry name" value="TYR_PHOSPHATASE_2"/>
    <property type="match status" value="1"/>
</dbReference>
<protein>
    <recommendedName>
        <fullName evidence="2">protein-tyrosine-phosphatase</fullName>
        <ecNumber evidence="2">3.1.3.48</ecNumber>
    </recommendedName>
</protein>
<dbReference type="OrthoDB" id="10252009at2759"/>
<name>A0A6A6QIW4_9PEZI</name>
<keyword evidence="4" id="KW-0904">Protein phosphatase</keyword>
<gene>
    <name evidence="7" type="ORF">BU16DRAFT_620460</name>
</gene>
<evidence type="ECO:0000259" key="6">
    <source>
        <dbReference type="PROSITE" id="PS50056"/>
    </source>
</evidence>
<sequence length="278" mass="30500">MEPLQASEVKTIPGLFVSDRFAARSLPILKAHNITHVLSITRPEDTPNYKPDQGIIHRCIDIDDDPLADLLFHLQSACDWIQAALEASEAETTSSEQASDSSKRRPGVLVHCTQGISRSGALCVAYLMRACRLPYSEALALARESRALITPNLGFEKQLRIWGFCEYEVVVPGSGSLTSALGNVVEDVEKRPYVVWKRERDELFRKGEVAVNRERAQGLAGMAAEFGKKGTEGLGKGGGRGQEGGTDGWERVEAMEEEWNRRLINGEVNGGSKEDTSS</sequence>
<dbReference type="GO" id="GO:0005737">
    <property type="term" value="C:cytoplasm"/>
    <property type="evidence" value="ECO:0007669"/>
    <property type="project" value="TreeGrafter"/>
</dbReference>
<dbReference type="EC" id="3.1.3.48" evidence="2"/>
<dbReference type="GO" id="GO:0008330">
    <property type="term" value="F:protein tyrosine/threonine phosphatase activity"/>
    <property type="evidence" value="ECO:0007669"/>
    <property type="project" value="TreeGrafter"/>
</dbReference>
<dbReference type="Proteomes" id="UP000799750">
    <property type="component" value="Unassembled WGS sequence"/>
</dbReference>
<dbReference type="GO" id="GO:0033550">
    <property type="term" value="F:MAP kinase tyrosine phosphatase activity"/>
    <property type="evidence" value="ECO:0007669"/>
    <property type="project" value="TreeGrafter"/>
</dbReference>
<proteinExistence type="inferred from homology"/>
<dbReference type="SUPFAM" id="SSF52799">
    <property type="entry name" value="(Phosphotyrosine protein) phosphatases II"/>
    <property type="match status" value="1"/>
</dbReference>
<dbReference type="Pfam" id="PF00782">
    <property type="entry name" value="DSPc"/>
    <property type="match status" value="1"/>
</dbReference>
<reference evidence="7" key="1">
    <citation type="journal article" date="2020" name="Stud. Mycol.">
        <title>101 Dothideomycetes genomes: a test case for predicting lifestyles and emergence of pathogens.</title>
        <authorList>
            <person name="Haridas S."/>
            <person name="Albert R."/>
            <person name="Binder M."/>
            <person name="Bloem J."/>
            <person name="Labutti K."/>
            <person name="Salamov A."/>
            <person name="Andreopoulos B."/>
            <person name="Baker S."/>
            <person name="Barry K."/>
            <person name="Bills G."/>
            <person name="Bluhm B."/>
            <person name="Cannon C."/>
            <person name="Castanera R."/>
            <person name="Culley D."/>
            <person name="Daum C."/>
            <person name="Ezra D."/>
            <person name="Gonzalez J."/>
            <person name="Henrissat B."/>
            <person name="Kuo A."/>
            <person name="Liang C."/>
            <person name="Lipzen A."/>
            <person name="Lutzoni F."/>
            <person name="Magnuson J."/>
            <person name="Mondo S."/>
            <person name="Nolan M."/>
            <person name="Ohm R."/>
            <person name="Pangilinan J."/>
            <person name="Park H.-J."/>
            <person name="Ramirez L."/>
            <person name="Alfaro M."/>
            <person name="Sun H."/>
            <person name="Tritt A."/>
            <person name="Yoshinaga Y."/>
            <person name="Zwiers L.-H."/>
            <person name="Turgeon B."/>
            <person name="Goodwin S."/>
            <person name="Spatafora J."/>
            <person name="Crous P."/>
            <person name="Grigoriev I."/>
        </authorList>
    </citation>
    <scope>NUCLEOTIDE SEQUENCE</scope>
    <source>
        <strain evidence="7">CBS 269.34</strain>
    </source>
</reference>
<evidence type="ECO:0000256" key="4">
    <source>
        <dbReference type="ARBA" id="ARBA00022912"/>
    </source>
</evidence>
<evidence type="ECO:0000313" key="8">
    <source>
        <dbReference type="Proteomes" id="UP000799750"/>
    </source>
</evidence>
<dbReference type="InterPro" id="IPR000340">
    <property type="entry name" value="Dual-sp_phosphatase_cat-dom"/>
</dbReference>
<evidence type="ECO:0000256" key="2">
    <source>
        <dbReference type="ARBA" id="ARBA00013064"/>
    </source>
</evidence>
<dbReference type="InterPro" id="IPR016130">
    <property type="entry name" value="Tyr_Pase_AS"/>
</dbReference>
<evidence type="ECO:0000256" key="1">
    <source>
        <dbReference type="ARBA" id="ARBA00008601"/>
    </source>
</evidence>
<dbReference type="InterPro" id="IPR029021">
    <property type="entry name" value="Prot-tyrosine_phosphatase-like"/>
</dbReference>